<protein>
    <submittedName>
        <fullName evidence="1">Uncharacterized protein</fullName>
    </submittedName>
</protein>
<comment type="caution">
    <text evidence="1">The sequence shown here is derived from an EMBL/GenBank/DDBJ whole genome shotgun (WGS) entry which is preliminary data.</text>
</comment>
<proteinExistence type="predicted"/>
<reference evidence="2" key="1">
    <citation type="journal article" date="2024" name="Proc. Natl. Acad. Sci. U.S.A.">
        <title>Extraordinary preservation of gene collinearity over three hundred million years revealed in homosporous lycophytes.</title>
        <authorList>
            <person name="Li C."/>
            <person name="Wickell D."/>
            <person name="Kuo L.Y."/>
            <person name="Chen X."/>
            <person name="Nie B."/>
            <person name="Liao X."/>
            <person name="Peng D."/>
            <person name="Ji J."/>
            <person name="Jenkins J."/>
            <person name="Williams M."/>
            <person name="Shu S."/>
            <person name="Plott C."/>
            <person name="Barry K."/>
            <person name="Rajasekar S."/>
            <person name="Grimwood J."/>
            <person name="Han X."/>
            <person name="Sun S."/>
            <person name="Hou Z."/>
            <person name="He W."/>
            <person name="Dai G."/>
            <person name="Sun C."/>
            <person name="Schmutz J."/>
            <person name="Leebens-Mack J.H."/>
            <person name="Li F.W."/>
            <person name="Wang L."/>
        </authorList>
    </citation>
    <scope>NUCLEOTIDE SEQUENCE [LARGE SCALE GENOMIC DNA]</scope>
    <source>
        <strain evidence="2">cv. PW_Plant_1</strain>
    </source>
</reference>
<keyword evidence="2" id="KW-1185">Reference proteome</keyword>
<dbReference type="EMBL" id="CM055097">
    <property type="protein sequence ID" value="KAJ7551248.1"/>
    <property type="molecule type" value="Genomic_DNA"/>
</dbReference>
<accession>A0ACC2DA94</accession>
<organism evidence="1 2">
    <name type="scientific">Diphasiastrum complanatum</name>
    <name type="common">Issler's clubmoss</name>
    <name type="synonym">Lycopodium complanatum</name>
    <dbReference type="NCBI Taxonomy" id="34168"/>
    <lineage>
        <taxon>Eukaryota</taxon>
        <taxon>Viridiplantae</taxon>
        <taxon>Streptophyta</taxon>
        <taxon>Embryophyta</taxon>
        <taxon>Tracheophyta</taxon>
        <taxon>Lycopodiopsida</taxon>
        <taxon>Lycopodiales</taxon>
        <taxon>Lycopodiaceae</taxon>
        <taxon>Lycopodioideae</taxon>
        <taxon>Diphasiastrum</taxon>
    </lineage>
</organism>
<sequence>MDNRKPDELEVVCDTVRSNSIPPTGSRTWKMCRGAALLRNIFTGCFNFSQNEASVHCVDKGGLKQETGVQMPRRRTYYYSVFAARLALMVVLAVLIGLVTFLTWHFTTLYATKSIKSLAFSLRTQLLQRPISRMWNLLNATTDTTMTQVHLSGYIINQYSVASDPNELADLNAAMKNVTWAIFANRQTVRSMSITYKDGHIQAFDRGFKNNNTYYVFSLPSNSTQNTISGAFTTPSTGYGINSTEINASIWYKEQVSTSTGEPIGAITQIPPYDAIGNIWDASDLDNGEVLWHVSVSKNDDSALLSSGSPVRDRLTGTLLAVIGMSSELSSVSQLMKELAATNGGYIYLTSGDGLLLATSTESSLVRNSSSGPKLVPATESNDTLIRAGASWLRNNYGDQLLLQQDIHAEDVLLDGEKFYIDSFFLNLTRLPLVGVIILPRSYVMGEVDGRSHITLAILVSVAMCILVIGCLLVLVLTSGVYMEMKLRAEVIKHLDARRRAEASSSYKSQFLANMSHELRTPMAAIIGLLDILLGDEGLPTEQISMVSQIRRCSMALLRLLNNILDLSKVESGKLVLEEADFDLRHDLEGLVDMFSVQCLDHDIEIILDLADDMPEIVRGDSTRTMQIFANLVANSIKFTSSGHIIIRAQTGGSSSGMNVLGAALGKKDVHFLPSKLENEKPYSNECGQQVEKIVLWFEIDDSGCGIDPSKWDTIFESFVQADPSTTRTYGGTGLGLCIVRSLVRKMGGEIEVVKKEYAGTLIRLFLVFDHPLEMTPIPRNPHLLCFPSLLEKSRVLVAMRGKAGRSALVKWISNMGLQVLEASHWDEAITMIDELSQQDASSQTESSTDEVSAATKSESLDQHESRKHEDKKQFLKMDKFTTKIGPVEDVKILEDFASRLSVTVTSLAIIDIELFRWGTHPSAIPSATLDRFRDQGILISWLHSYNTSNSVKMELRKMGYSLMTNKPLYKSKLDSLFMSMLGLHKIGANEIHDPLLNPRFHNFHFDARDGLSPGSGMSFRLGALPSIDSFQQMGAQMNENSISGLSFQSCTDRSVDMIVEKHTSKEGRRADSNAKLSSLHERCATTSIHNNQGLDSPVHQSGNAHDVETITGSFETNSTQRNRSCGVLCNHMTDFNKDVLPGVDGSCHLNDVESVSPADIPNSLLHSAHCHPHSPLSAPTKCSVSSILELQVDQILIQLENQSAGQALLGASTCQSPLSDPDHSQQIGGYCQSRNEMSKEVISADDCSLRRPCEITSSQELGEIVSLTQNDLSGESASAYEPPPHQIINPSWRIAHQSSPVRPRKLSLKKRNVCDDLNGIHILLAEDTPVLQRVATIMLEKMGASVIVVGDGLQAVDALLDSHQNSEEQMAQSTQQQRGSTRMAALKFDLVLMDCQMPRMDGYDATIAIRNAEACTGRHIPIVALTAHAMSSDEAKCLQVGMDAYLTKPIDCKLLVMTILALTRKSN</sequence>
<evidence type="ECO:0000313" key="1">
    <source>
        <dbReference type="EMBL" id="KAJ7551248.1"/>
    </source>
</evidence>
<dbReference type="Proteomes" id="UP001162992">
    <property type="component" value="Chromosome 6"/>
</dbReference>
<evidence type="ECO:0000313" key="2">
    <source>
        <dbReference type="Proteomes" id="UP001162992"/>
    </source>
</evidence>
<gene>
    <name evidence="1" type="ORF">O6H91_06G006600</name>
</gene>
<name>A0ACC2DA94_DIPCM</name>